<organism evidence="2 3">
    <name type="scientific">Caldibacillus debilis GB1</name>
    <dbReference type="NCBI Taxonomy" id="1339248"/>
    <lineage>
        <taxon>Bacteria</taxon>
        <taxon>Bacillati</taxon>
        <taxon>Bacillota</taxon>
        <taxon>Bacilli</taxon>
        <taxon>Bacillales</taxon>
        <taxon>Bacillaceae</taxon>
        <taxon>Caldibacillus</taxon>
    </lineage>
</organism>
<keyword evidence="3" id="KW-1185">Reference proteome</keyword>
<keyword evidence="1" id="KW-0175">Coiled coil</keyword>
<accession>A0A420VDP6</accession>
<dbReference type="RefSeq" id="WP_120668978.1">
    <property type="nucleotide sequence ID" value="NZ_AZRV01000035.1"/>
</dbReference>
<gene>
    <name evidence="2" type="ORF">Cdeb_01136</name>
</gene>
<dbReference type="AlphaFoldDB" id="A0A420VDP6"/>
<evidence type="ECO:0000313" key="3">
    <source>
        <dbReference type="Proteomes" id="UP000286235"/>
    </source>
</evidence>
<comment type="caution">
    <text evidence="2">The sequence shown here is derived from an EMBL/GenBank/DDBJ whole genome shotgun (WGS) entry which is preliminary data.</text>
</comment>
<dbReference type="Proteomes" id="UP000286235">
    <property type="component" value="Unassembled WGS sequence"/>
</dbReference>
<evidence type="ECO:0000313" key="2">
    <source>
        <dbReference type="EMBL" id="RKO61665.1"/>
    </source>
</evidence>
<evidence type="ECO:0000256" key="1">
    <source>
        <dbReference type="SAM" id="Coils"/>
    </source>
</evidence>
<feature type="coiled-coil region" evidence="1">
    <location>
        <begin position="28"/>
        <end position="78"/>
    </location>
</feature>
<dbReference type="EMBL" id="AZRV01000035">
    <property type="protein sequence ID" value="RKO61665.1"/>
    <property type="molecule type" value="Genomic_DNA"/>
</dbReference>
<proteinExistence type="predicted"/>
<sequence>MTDREYLAEAREWLEHIKNLTGWTAVDSEKFLQRMKTLEWLIEQAEEAEKYEDIGIRHERLKNEYLELQRKATEFIEKLNAKVEHYEKALYALYKMADDSEADLMIDVLVDTLKGYGFEKHFEEMYREGKQRFMEAGW</sequence>
<name>A0A420VDP6_9BACI</name>
<reference evidence="2 3" key="1">
    <citation type="submission" date="2013-12" db="EMBL/GenBank/DDBJ databases">
        <title>Genome and proteome characterization of Caldibacillus debilis GB1 derived from a cellulolytic aero-tolerant co-culture.</title>
        <authorList>
            <person name="Wushke S.T."/>
            <person name="Zhang X."/>
            <person name="Fristensky B."/>
            <person name="Wilkins J.A."/>
            <person name="Levin D.B."/>
            <person name="Sparling R."/>
        </authorList>
    </citation>
    <scope>NUCLEOTIDE SEQUENCE [LARGE SCALE GENOMIC DNA]</scope>
    <source>
        <strain evidence="2 3">GB1</strain>
    </source>
</reference>
<protein>
    <submittedName>
        <fullName evidence="2">Uncharacterized protein</fullName>
    </submittedName>
</protein>